<keyword evidence="4" id="KW-0256">Endoplasmic reticulum</keyword>
<feature type="transmembrane region" description="Helical" evidence="7">
    <location>
        <begin position="239"/>
        <end position="260"/>
    </location>
</feature>
<comment type="subcellular location">
    <subcellularLocation>
        <location evidence="1">Endoplasmic reticulum membrane</location>
        <topology evidence="1">Multi-pass membrane protein</topology>
    </subcellularLocation>
</comment>
<keyword evidence="2 7" id="KW-0812">Transmembrane</keyword>
<feature type="domain" description="Ribophorin II C-terminal" evidence="9">
    <location>
        <begin position="170"/>
        <end position="270"/>
    </location>
</feature>
<evidence type="ECO:0000259" key="9">
    <source>
        <dbReference type="Pfam" id="PF25147"/>
    </source>
</evidence>
<evidence type="ECO:0000256" key="7">
    <source>
        <dbReference type="SAM" id="Phobius"/>
    </source>
</evidence>
<evidence type="ECO:0000256" key="2">
    <source>
        <dbReference type="ARBA" id="ARBA00022692"/>
    </source>
</evidence>
<evidence type="ECO:0000256" key="8">
    <source>
        <dbReference type="SAM" id="SignalP"/>
    </source>
</evidence>
<accession>A0A0L0NW37</accession>
<evidence type="ECO:0000313" key="10">
    <source>
        <dbReference type="EMBL" id="KND98367.1"/>
    </source>
</evidence>
<dbReference type="PANTHER" id="PTHR12640:SF0">
    <property type="entry name" value="DOLICHYL-DIPHOSPHOOLIGOSACCHARIDE--PROTEIN GLYCOSYLTRANSFERASE SUBUNIT 2"/>
    <property type="match status" value="1"/>
</dbReference>
<evidence type="ECO:0000256" key="6">
    <source>
        <dbReference type="ARBA" id="ARBA00023136"/>
    </source>
</evidence>
<dbReference type="VEuPathDB" id="FungiDB:CJJ09_000431"/>
<dbReference type="AlphaFoldDB" id="A0A0L0NW37"/>
<evidence type="ECO:0000256" key="5">
    <source>
        <dbReference type="ARBA" id="ARBA00022989"/>
    </source>
</evidence>
<dbReference type="PANTHER" id="PTHR12640">
    <property type="entry name" value="RIBOPHORIN II"/>
    <property type="match status" value="1"/>
</dbReference>
<feature type="transmembrane region" description="Helical" evidence="7">
    <location>
        <begin position="180"/>
        <end position="203"/>
    </location>
</feature>
<dbReference type="InterPro" id="IPR056790">
    <property type="entry name" value="Ribophorin_II_C"/>
</dbReference>
<dbReference type="EMBL" id="LGST01000033">
    <property type="protein sequence ID" value="KND98367.1"/>
    <property type="molecule type" value="Genomic_DNA"/>
</dbReference>
<organism evidence="10 11">
    <name type="scientific">Candidozyma auris</name>
    <name type="common">Yeast</name>
    <name type="synonym">Candida auris</name>
    <dbReference type="NCBI Taxonomy" id="498019"/>
    <lineage>
        <taxon>Eukaryota</taxon>
        <taxon>Fungi</taxon>
        <taxon>Dikarya</taxon>
        <taxon>Ascomycota</taxon>
        <taxon>Saccharomycotina</taxon>
        <taxon>Pichiomycetes</taxon>
        <taxon>Metschnikowiaceae</taxon>
        <taxon>Candidozyma</taxon>
    </lineage>
</organism>
<feature type="signal peptide" evidence="8">
    <location>
        <begin position="1"/>
        <end position="20"/>
    </location>
</feature>
<proteinExistence type="predicted"/>
<dbReference type="VEuPathDB" id="FungiDB:CJI97_003748"/>
<evidence type="ECO:0000256" key="4">
    <source>
        <dbReference type="ARBA" id="ARBA00022824"/>
    </source>
</evidence>
<gene>
    <name evidence="10" type="ORF">QG37_04899</name>
</gene>
<feature type="chain" id="PRO_5044211046" description="Ribophorin II C-terminal domain-containing protein" evidence="8">
    <location>
        <begin position="21"/>
        <end position="277"/>
    </location>
</feature>
<dbReference type="GO" id="GO:0006487">
    <property type="term" value="P:protein N-linked glycosylation"/>
    <property type="evidence" value="ECO:0007669"/>
    <property type="project" value="TreeGrafter"/>
</dbReference>
<reference evidence="11" key="1">
    <citation type="journal article" date="2015" name="BMC Genomics">
        <title>Draft genome of a commonly misdiagnosed multidrug resistant pathogen Candida auris.</title>
        <authorList>
            <person name="Chatterjee S."/>
            <person name="Alampalli S.V."/>
            <person name="Nageshan R.K."/>
            <person name="Chettiar S.T."/>
            <person name="Joshi S."/>
            <person name="Tatu U.S."/>
        </authorList>
    </citation>
    <scope>NUCLEOTIDE SEQUENCE [LARGE SCALE GENOMIC DNA]</scope>
    <source>
        <strain evidence="11">6684</strain>
    </source>
</reference>
<sequence length="277" mass="30353">MQLSFTAAFLWLVFIVSAVAYSIESGLVSVNGNKAFDIVPDSEDVHRVVLESVREKVALSVVLKGNVAEKPHQLNFVFTDNNGLDYATYPLFDTTKKTATSLILVNKIPPALLSQERVFVYIIAADASQKKGQNLYTLLAELVPSESLRASVNYKKPLRLGALPEIHHQFNEDPQTVKPIVPLIFSAIAVALFFVLIGSWFTLVGKSLFVANEGIPFKGGFLTTIALIEFTFVKYYLGATIFTTIFYTAILAGPALVFGSKALKALTKQRTVIEAST</sequence>
<dbReference type="Pfam" id="PF25147">
    <property type="entry name" value="Ribophorin_II_C"/>
    <property type="match status" value="1"/>
</dbReference>
<dbReference type="Proteomes" id="UP000037122">
    <property type="component" value="Unassembled WGS sequence"/>
</dbReference>
<keyword evidence="6 7" id="KW-0472">Membrane</keyword>
<dbReference type="VEuPathDB" id="FungiDB:B9J08_003673"/>
<keyword evidence="3 8" id="KW-0732">Signal</keyword>
<evidence type="ECO:0000256" key="3">
    <source>
        <dbReference type="ARBA" id="ARBA00022729"/>
    </source>
</evidence>
<dbReference type="VEuPathDB" id="FungiDB:CJI96_0002207"/>
<evidence type="ECO:0000256" key="1">
    <source>
        <dbReference type="ARBA" id="ARBA00004477"/>
    </source>
</evidence>
<dbReference type="UniPathway" id="UPA00378"/>
<dbReference type="GO" id="GO:0008250">
    <property type="term" value="C:oligosaccharyltransferase complex"/>
    <property type="evidence" value="ECO:0007669"/>
    <property type="project" value="InterPro"/>
</dbReference>
<dbReference type="VEuPathDB" id="FungiDB:QG37_04899"/>
<evidence type="ECO:0000313" key="11">
    <source>
        <dbReference type="Proteomes" id="UP000037122"/>
    </source>
</evidence>
<keyword evidence="5 7" id="KW-1133">Transmembrane helix</keyword>
<protein>
    <recommendedName>
        <fullName evidence="9">Ribophorin II C-terminal domain-containing protein</fullName>
    </recommendedName>
</protein>
<comment type="caution">
    <text evidence="10">The sequence shown here is derived from an EMBL/GenBank/DDBJ whole genome shotgun (WGS) entry which is preliminary data.</text>
</comment>
<name>A0A0L0NW37_CANAR</name>
<dbReference type="InterPro" id="IPR008814">
    <property type="entry name" value="Swp1"/>
</dbReference>
<dbReference type="VEuPathDB" id="FungiDB:CJJ07_004679"/>